<feature type="non-terminal residue" evidence="13">
    <location>
        <position position="387"/>
    </location>
</feature>
<feature type="transmembrane region" description="Helical" evidence="11">
    <location>
        <begin position="206"/>
        <end position="231"/>
    </location>
</feature>
<dbReference type="CDD" id="cd00637">
    <property type="entry name" value="7tm_classA_rhodopsin-like"/>
    <property type="match status" value="1"/>
</dbReference>
<reference evidence="13 14" key="1">
    <citation type="submission" date="2022-12" db="EMBL/GenBank/DDBJ databases">
        <title>Chromosome-level genome of Tegillarca granosa.</title>
        <authorList>
            <person name="Kim J."/>
        </authorList>
    </citation>
    <scope>NUCLEOTIDE SEQUENCE [LARGE SCALE GENOMIC DNA]</scope>
    <source>
        <strain evidence="13">Teg-2019</strain>
        <tissue evidence="13">Adductor muscle</tissue>
    </source>
</reference>
<dbReference type="Gene3D" id="1.20.1070.10">
    <property type="entry name" value="Rhodopsin 7-helix transmembrane proteins"/>
    <property type="match status" value="1"/>
</dbReference>
<feature type="domain" description="G-protein coupled receptors family 1 profile" evidence="12">
    <location>
        <begin position="62"/>
        <end position="316"/>
    </location>
</feature>
<sequence length="387" mass="43874">MDNNSDFYFNKTIGFNNQSIGEDDHQNRTYLIKRTPLLLSNPSVSIVYLVLISTALVVGISGNTLILTIAACYRGINRIGKEFVVNLAVADLCVTAIAEPLCIVGVIKGQDFFDDYVWLCDLVASLCLTACFCAVITLTMLSLNRYIYVCHNVLYDVIYGRKMTIFLCVLCWVAACLCELPNFFGWGGHFFDSKNHQCIWDRTSSLGYTLFVSVGLIGTPLVTMSVFYVLIFKHIWKTKWNIYKFNTGDSTNSKKIWGEIVKASRTLFFIFMIYMICWAPYAVLIVVDMDNHMSMEIHLFVTFLAHLHSSANCVVFFICNREFRRCVGKMFTCQIKSNHSETDMRSSGNECRRPEKSSGKCENTADDILNSKGIGVCNNPEKHFVYA</sequence>
<dbReference type="Pfam" id="PF00001">
    <property type="entry name" value="7tm_1"/>
    <property type="match status" value="1"/>
</dbReference>
<feature type="transmembrane region" description="Helical" evidence="11">
    <location>
        <begin position="267"/>
        <end position="287"/>
    </location>
</feature>
<evidence type="ECO:0000256" key="4">
    <source>
        <dbReference type="ARBA" id="ARBA00022989"/>
    </source>
</evidence>
<feature type="transmembrane region" description="Helical" evidence="11">
    <location>
        <begin position="299"/>
        <end position="319"/>
    </location>
</feature>
<comment type="similarity">
    <text evidence="9">Belongs to the G-protein coupled receptor 1 family.</text>
</comment>
<dbReference type="EMBL" id="JARBDR010000214">
    <property type="protein sequence ID" value="KAJ8318945.1"/>
    <property type="molecule type" value="Genomic_DNA"/>
</dbReference>
<feature type="transmembrane region" description="Helical" evidence="11">
    <location>
        <begin position="122"/>
        <end position="143"/>
    </location>
</feature>
<evidence type="ECO:0000256" key="2">
    <source>
        <dbReference type="ARBA" id="ARBA00022475"/>
    </source>
</evidence>
<evidence type="ECO:0000256" key="3">
    <source>
        <dbReference type="ARBA" id="ARBA00022692"/>
    </source>
</evidence>
<gene>
    <name evidence="13" type="ORF">KUTeg_004036</name>
</gene>
<dbReference type="InterPro" id="IPR017452">
    <property type="entry name" value="GPCR_Rhodpsn_7TM"/>
</dbReference>
<feature type="compositionally biased region" description="Basic and acidic residues" evidence="10">
    <location>
        <begin position="340"/>
        <end position="359"/>
    </location>
</feature>
<evidence type="ECO:0000256" key="7">
    <source>
        <dbReference type="ARBA" id="ARBA00023170"/>
    </source>
</evidence>
<keyword evidence="8 9" id="KW-0807">Transducer</keyword>
<evidence type="ECO:0000256" key="9">
    <source>
        <dbReference type="RuleBase" id="RU000688"/>
    </source>
</evidence>
<protein>
    <recommendedName>
        <fullName evidence="12">G-protein coupled receptors family 1 profile domain-containing protein</fullName>
    </recommendedName>
</protein>
<keyword evidence="4 11" id="KW-1133">Transmembrane helix</keyword>
<evidence type="ECO:0000259" key="12">
    <source>
        <dbReference type="PROSITE" id="PS50262"/>
    </source>
</evidence>
<keyword evidence="14" id="KW-1185">Reference proteome</keyword>
<dbReference type="PROSITE" id="PS00237">
    <property type="entry name" value="G_PROTEIN_RECEP_F1_1"/>
    <property type="match status" value="1"/>
</dbReference>
<evidence type="ECO:0000256" key="1">
    <source>
        <dbReference type="ARBA" id="ARBA00004651"/>
    </source>
</evidence>
<evidence type="ECO:0000256" key="5">
    <source>
        <dbReference type="ARBA" id="ARBA00023040"/>
    </source>
</evidence>
<feature type="transmembrane region" description="Helical" evidence="11">
    <location>
        <begin position="164"/>
        <end position="186"/>
    </location>
</feature>
<comment type="caution">
    <text evidence="13">The sequence shown here is derived from an EMBL/GenBank/DDBJ whole genome shotgun (WGS) entry which is preliminary data.</text>
</comment>
<keyword evidence="7 9" id="KW-0675">Receptor</keyword>
<dbReference type="PANTHER" id="PTHR24228:SF75">
    <property type="entry name" value="G-PROTEIN COUPLED RECEPTORS FAMILY 1 PROFILE DOMAIN-CONTAINING PROTEIN"/>
    <property type="match status" value="1"/>
</dbReference>
<dbReference type="InterPro" id="IPR000276">
    <property type="entry name" value="GPCR_Rhodpsn"/>
</dbReference>
<feature type="region of interest" description="Disordered" evidence="10">
    <location>
        <begin position="340"/>
        <end position="360"/>
    </location>
</feature>
<evidence type="ECO:0000256" key="8">
    <source>
        <dbReference type="ARBA" id="ARBA00023224"/>
    </source>
</evidence>
<keyword evidence="6 11" id="KW-0472">Membrane</keyword>
<keyword evidence="3 9" id="KW-0812">Transmembrane</keyword>
<feature type="transmembrane region" description="Helical" evidence="11">
    <location>
        <begin position="46"/>
        <end position="71"/>
    </location>
</feature>
<dbReference type="SUPFAM" id="SSF81321">
    <property type="entry name" value="Family A G protein-coupled receptor-like"/>
    <property type="match status" value="1"/>
</dbReference>
<evidence type="ECO:0000313" key="13">
    <source>
        <dbReference type="EMBL" id="KAJ8318945.1"/>
    </source>
</evidence>
<feature type="transmembrane region" description="Helical" evidence="11">
    <location>
        <begin position="83"/>
        <end position="107"/>
    </location>
</feature>
<keyword evidence="5 9" id="KW-0297">G-protein coupled receptor</keyword>
<proteinExistence type="inferred from homology"/>
<keyword evidence="2" id="KW-1003">Cell membrane</keyword>
<name>A0ABQ9FTB2_TEGGR</name>
<evidence type="ECO:0000256" key="10">
    <source>
        <dbReference type="SAM" id="MobiDB-lite"/>
    </source>
</evidence>
<organism evidence="13 14">
    <name type="scientific">Tegillarca granosa</name>
    <name type="common">Malaysian cockle</name>
    <name type="synonym">Anadara granosa</name>
    <dbReference type="NCBI Taxonomy" id="220873"/>
    <lineage>
        <taxon>Eukaryota</taxon>
        <taxon>Metazoa</taxon>
        <taxon>Spiralia</taxon>
        <taxon>Lophotrochozoa</taxon>
        <taxon>Mollusca</taxon>
        <taxon>Bivalvia</taxon>
        <taxon>Autobranchia</taxon>
        <taxon>Pteriomorphia</taxon>
        <taxon>Arcoida</taxon>
        <taxon>Arcoidea</taxon>
        <taxon>Arcidae</taxon>
        <taxon>Tegillarca</taxon>
    </lineage>
</organism>
<evidence type="ECO:0000256" key="6">
    <source>
        <dbReference type="ARBA" id="ARBA00023136"/>
    </source>
</evidence>
<dbReference type="PANTHER" id="PTHR24228">
    <property type="entry name" value="B2 BRADYKININ RECEPTOR/ANGIOTENSIN II RECEPTOR"/>
    <property type="match status" value="1"/>
</dbReference>
<evidence type="ECO:0000256" key="11">
    <source>
        <dbReference type="SAM" id="Phobius"/>
    </source>
</evidence>
<dbReference type="PROSITE" id="PS50262">
    <property type="entry name" value="G_PROTEIN_RECEP_F1_2"/>
    <property type="match status" value="1"/>
</dbReference>
<evidence type="ECO:0000313" key="14">
    <source>
        <dbReference type="Proteomes" id="UP001217089"/>
    </source>
</evidence>
<accession>A0ABQ9FTB2</accession>
<dbReference type="Proteomes" id="UP001217089">
    <property type="component" value="Unassembled WGS sequence"/>
</dbReference>
<dbReference type="PRINTS" id="PR00237">
    <property type="entry name" value="GPCRRHODOPSN"/>
</dbReference>
<comment type="subcellular location">
    <subcellularLocation>
        <location evidence="1">Cell membrane</location>
        <topology evidence="1">Multi-pass membrane protein</topology>
    </subcellularLocation>
</comment>